<keyword evidence="8 11" id="KW-0472">Membrane</keyword>
<comment type="subcellular location">
    <subcellularLocation>
        <location evidence="9">Prevacuolar compartment membrane</location>
        <topology evidence="9">Single-pass type IV membrane protein</topology>
    </subcellularLocation>
</comment>
<reference evidence="14" key="1">
    <citation type="submission" date="2016-06" db="EMBL/GenBank/DDBJ databases">
        <title>Parallel loss of symbiosis genes in relatives of nitrogen-fixing non-legume Parasponia.</title>
        <authorList>
            <person name="Van Velzen R."/>
            <person name="Holmer R."/>
            <person name="Bu F."/>
            <person name="Rutten L."/>
            <person name="Van Zeijl A."/>
            <person name="Liu W."/>
            <person name="Santuari L."/>
            <person name="Cao Q."/>
            <person name="Sharma T."/>
            <person name="Shen D."/>
            <person name="Roswanjaya Y."/>
            <person name="Wardhani T."/>
            <person name="Kalhor M.S."/>
            <person name="Jansen J."/>
            <person name="Van den Hoogen J."/>
            <person name="Gungor B."/>
            <person name="Hartog M."/>
            <person name="Hontelez J."/>
            <person name="Verver J."/>
            <person name="Yang W.-C."/>
            <person name="Schijlen E."/>
            <person name="Repin R."/>
            <person name="Schilthuizen M."/>
            <person name="Schranz E."/>
            <person name="Heidstra R."/>
            <person name="Miyata K."/>
            <person name="Fedorova E."/>
            <person name="Kohlen W."/>
            <person name="Bisseling T."/>
            <person name="Smit S."/>
            <person name="Geurts R."/>
        </authorList>
    </citation>
    <scope>NUCLEOTIDE SEQUENCE [LARGE SCALE GENOMIC DNA]</scope>
    <source>
        <strain evidence="14">cv. RG33-2</strain>
    </source>
</reference>
<dbReference type="SMART" id="SM00397">
    <property type="entry name" value="t_SNARE"/>
    <property type="match status" value="1"/>
</dbReference>
<evidence type="ECO:0000256" key="1">
    <source>
        <dbReference type="ARBA" id="ARBA00009063"/>
    </source>
</evidence>
<dbReference type="SMART" id="SM00503">
    <property type="entry name" value="SynN"/>
    <property type="match status" value="1"/>
</dbReference>
<dbReference type="GO" id="GO:0000149">
    <property type="term" value="F:SNARE binding"/>
    <property type="evidence" value="ECO:0007669"/>
    <property type="project" value="TreeGrafter"/>
</dbReference>
<evidence type="ECO:0000256" key="4">
    <source>
        <dbReference type="ARBA" id="ARBA00022927"/>
    </source>
</evidence>
<keyword evidence="7" id="KW-0175">Coiled coil</keyword>
<dbReference type="InParanoid" id="A0A2P5BNY0"/>
<evidence type="ECO:0000313" key="13">
    <source>
        <dbReference type="EMBL" id="PON50506.1"/>
    </source>
</evidence>
<keyword evidence="5 11" id="KW-1133">Transmembrane helix</keyword>
<dbReference type="EMBL" id="JXTC01000485">
    <property type="protein sequence ID" value="PON50506.1"/>
    <property type="molecule type" value="Genomic_DNA"/>
</dbReference>
<evidence type="ECO:0000256" key="10">
    <source>
        <dbReference type="SAM" id="MobiDB-lite"/>
    </source>
</evidence>
<keyword evidence="6" id="KW-0007">Acetylation</keyword>
<feature type="region of interest" description="Disordered" evidence="10">
    <location>
        <begin position="114"/>
        <end position="152"/>
    </location>
</feature>
<keyword evidence="2" id="KW-0813">Transport</keyword>
<evidence type="ECO:0000313" key="14">
    <source>
        <dbReference type="Proteomes" id="UP000237000"/>
    </source>
</evidence>
<dbReference type="GO" id="GO:0012505">
    <property type="term" value="C:endomembrane system"/>
    <property type="evidence" value="ECO:0007669"/>
    <property type="project" value="TreeGrafter"/>
</dbReference>
<dbReference type="Gene3D" id="1.20.5.110">
    <property type="match status" value="1"/>
</dbReference>
<dbReference type="Pfam" id="PF05739">
    <property type="entry name" value="SNARE"/>
    <property type="match status" value="1"/>
</dbReference>
<dbReference type="Gene3D" id="1.20.58.70">
    <property type="match status" value="1"/>
</dbReference>
<dbReference type="InterPro" id="IPR006011">
    <property type="entry name" value="Syntaxin_N"/>
</dbReference>
<dbReference type="GO" id="GO:0045324">
    <property type="term" value="P:late endosome to vacuole transport"/>
    <property type="evidence" value="ECO:0007669"/>
    <property type="project" value="UniProtKB-ARBA"/>
</dbReference>
<evidence type="ECO:0000256" key="9">
    <source>
        <dbReference type="ARBA" id="ARBA00060376"/>
    </source>
</evidence>
<comment type="caution">
    <text evidence="13">The sequence shown here is derived from an EMBL/GenBank/DDBJ whole genome shotgun (WGS) entry which is preliminary data.</text>
</comment>
<evidence type="ECO:0000256" key="6">
    <source>
        <dbReference type="ARBA" id="ARBA00022990"/>
    </source>
</evidence>
<dbReference type="PANTHER" id="PTHR19957:SF267">
    <property type="entry name" value="SYNTAXIN-22-LIKE"/>
    <property type="match status" value="1"/>
</dbReference>
<dbReference type="STRING" id="63057.A0A2P5BNY0"/>
<evidence type="ECO:0000256" key="2">
    <source>
        <dbReference type="ARBA" id="ARBA00022448"/>
    </source>
</evidence>
<dbReference type="GO" id="GO:0031201">
    <property type="term" value="C:SNARE complex"/>
    <property type="evidence" value="ECO:0007669"/>
    <property type="project" value="TreeGrafter"/>
</dbReference>
<dbReference type="GO" id="GO:0006906">
    <property type="term" value="P:vesicle fusion"/>
    <property type="evidence" value="ECO:0007669"/>
    <property type="project" value="TreeGrafter"/>
</dbReference>
<evidence type="ECO:0000256" key="8">
    <source>
        <dbReference type="ARBA" id="ARBA00023136"/>
    </source>
</evidence>
<dbReference type="InterPro" id="IPR010989">
    <property type="entry name" value="SNARE"/>
</dbReference>
<organism evidence="13 14">
    <name type="scientific">Trema orientale</name>
    <name type="common">Charcoal tree</name>
    <name type="synonym">Celtis orientalis</name>
    <dbReference type="NCBI Taxonomy" id="63057"/>
    <lineage>
        <taxon>Eukaryota</taxon>
        <taxon>Viridiplantae</taxon>
        <taxon>Streptophyta</taxon>
        <taxon>Embryophyta</taxon>
        <taxon>Tracheophyta</taxon>
        <taxon>Spermatophyta</taxon>
        <taxon>Magnoliopsida</taxon>
        <taxon>eudicotyledons</taxon>
        <taxon>Gunneridae</taxon>
        <taxon>Pentapetalae</taxon>
        <taxon>rosids</taxon>
        <taxon>fabids</taxon>
        <taxon>Rosales</taxon>
        <taxon>Cannabaceae</taxon>
        <taxon>Trema</taxon>
    </lineage>
</organism>
<dbReference type="PROSITE" id="PS50192">
    <property type="entry name" value="T_SNARE"/>
    <property type="match status" value="1"/>
</dbReference>
<dbReference type="SUPFAM" id="SSF47661">
    <property type="entry name" value="t-snare proteins"/>
    <property type="match status" value="1"/>
</dbReference>
<dbReference type="GO" id="GO:0006886">
    <property type="term" value="P:intracellular protein transport"/>
    <property type="evidence" value="ECO:0007669"/>
    <property type="project" value="TreeGrafter"/>
</dbReference>
<feature type="transmembrane region" description="Helical" evidence="11">
    <location>
        <begin position="250"/>
        <end position="270"/>
    </location>
</feature>
<dbReference type="PANTHER" id="PTHR19957">
    <property type="entry name" value="SYNTAXIN"/>
    <property type="match status" value="1"/>
</dbReference>
<dbReference type="FunFam" id="1.20.5.110:FF:000035">
    <property type="entry name" value="Syntaxin-22 like"/>
    <property type="match status" value="1"/>
</dbReference>
<keyword evidence="3 11" id="KW-0812">Transmembrane</keyword>
<dbReference type="InterPro" id="IPR000727">
    <property type="entry name" value="T_SNARE_dom"/>
</dbReference>
<feature type="domain" description="T-SNARE coiled-coil homology" evidence="12">
    <location>
        <begin position="178"/>
        <end position="240"/>
    </location>
</feature>
<proteinExistence type="inferred from homology"/>
<dbReference type="OrthoDB" id="364348at2759"/>
<dbReference type="GO" id="GO:0048278">
    <property type="term" value="P:vesicle docking"/>
    <property type="evidence" value="ECO:0007669"/>
    <property type="project" value="TreeGrafter"/>
</dbReference>
<evidence type="ECO:0000256" key="5">
    <source>
        <dbReference type="ARBA" id="ARBA00022989"/>
    </source>
</evidence>
<dbReference type="GO" id="GO:0005484">
    <property type="term" value="F:SNAP receptor activity"/>
    <property type="evidence" value="ECO:0007669"/>
    <property type="project" value="TreeGrafter"/>
</dbReference>
<evidence type="ECO:0000259" key="12">
    <source>
        <dbReference type="PROSITE" id="PS50192"/>
    </source>
</evidence>
<name>A0A2P5BNY0_TREOI</name>
<keyword evidence="4" id="KW-0653">Protein transport</keyword>
<gene>
    <name evidence="13" type="ORF">TorRG33x02_314320</name>
</gene>
<dbReference type="AlphaFoldDB" id="A0A2P5BNY0"/>
<dbReference type="FunFam" id="1.20.58.70:FF:000004">
    <property type="entry name" value="Syntaxin-22 like"/>
    <property type="match status" value="1"/>
</dbReference>
<dbReference type="InterPro" id="IPR045242">
    <property type="entry name" value="Syntaxin"/>
</dbReference>
<comment type="similarity">
    <text evidence="1">Belongs to the syntaxin family.</text>
</comment>
<evidence type="ECO:0000256" key="7">
    <source>
        <dbReference type="ARBA" id="ARBA00023054"/>
    </source>
</evidence>
<dbReference type="Pfam" id="PF14523">
    <property type="entry name" value="Syntaxin_2"/>
    <property type="match status" value="1"/>
</dbReference>
<accession>A0A2P5BNY0</accession>
<keyword evidence="14" id="KW-1185">Reference proteome</keyword>
<protein>
    <submittedName>
        <fullName evidence="13">t-SNARE</fullName>
    </submittedName>
</protein>
<evidence type="ECO:0000256" key="11">
    <source>
        <dbReference type="SAM" id="Phobius"/>
    </source>
</evidence>
<feature type="compositionally biased region" description="Low complexity" evidence="10">
    <location>
        <begin position="131"/>
        <end position="148"/>
    </location>
</feature>
<evidence type="ECO:0000256" key="3">
    <source>
        <dbReference type="ARBA" id="ARBA00022692"/>
    </source>
</evidence>
<dbReference type="CDD" id="cd15840">
    <property type="entry name" value="SNARE_Qa"/>
    <property type="match status" value="1"/>
</dbReference>
<sequence length="271" mass="29846">MSFQDVAKDKEASSSSASPSQAVAAGIFQINTSVAAFRRLVDAVGTAKDTPDHRRKLHSTRQRILQLVKDTSAKLKSLTESDRHSTVHTSKKIEDAKLARDFQTALQEFQKVQQLASHRESSFTPSPSPSPSLQQTTTSSASSAQSSLDHSPHQPFLVEQHHKRQELVLLDNEIAFNEAIIEEREQGIKDIQEQIGEANEIFKDLAVLVHEQGIVIDDIQSNIDSSSGATAQARAQLGKASKSGKSRASWCWWVLVIFVVALLVFLLVLIL</sequence>
<dbReference type="Proteomes" id="UP000237000">
    <property type="component" value="Unassembled WGS sequence"/>
</dbReference>